<protein>
    <recommendedName>
        <fullName evidence="2">VTT domain-containing protein</fullName>
    </recommendedName>
</protein>
<comment type="caution">
    <text evidence="3">The sequence shown here is derived from an EMBL/GenBank/DDBJ whole genome shotgun (WGS) entry which is preliminary data.</text>
</comment>
<accession>A0A1F7U2H0</accession>
<feature type="transmembrane region" description="Helical" evidence="1">
    <location>
        <begin position="124"/>
        <end position="141"/>
    </location>
</feature>
<reference evidence="3 4" key="1">
    <citation type="journal article" date="2016" name="Nat. Commun.">
        <title>Thousands of microbial genomes shed light on interconnected biogeochemical processes in an aquifer system.</title>
        <authorList>
            <person name="Anantharaman K."/>
            <person name="Brown C.T."/>
            <person name="Hug L.A."/>
            <person name="Sharon I."/>
            <person name="Castelle C.J."/>
            <person name="Probst A.J."/>
            <person name="Thomas B.C."/>
            <person name="Singh A."/>
            <person name="Wilkins M.J."/>
            <person name="Karaoz U."/>
            <person name="Brodie E.L."/>
            <person name="Williams K.H."/>
            <person name="Hubbard S.S."/>
            <person name="Banfield J.F."/>
        </authorList>
    </citation>
    <scope>NUCLEOTIDE SEQUENCE [LARGE SCALE GENOMIC DNA]</scope>
</reference>
<name>A0A1F7U2H0_9BACT</name>
<keyword evidence="1" id="KW-0812">Transmembrane</keyword>
<evidence type="ECO:0000313" key="3">
    <source>
        <dbReference type="EMBL" id="OGL72465.1"/>
    </source>
</evidence>
<evidence type="ECO:0000256" key="1">
    <source>
        <dbReference type="SAM" id="Phobius"/>
    </source>
</evidence>
<dbReference type="Pfam" id="PF09335">
    <property type="entry name" value="VTT_dom"/>
    <property type="match status" value="1"/>
</dbReference>
<gene>
    <name evidence="3" type="ORF">A3D72_01315</name>
</gene>
<dbReference type="GO" id="GO:0005886">
    <property type="term" value="C:plasma membrane"/>
    <property type="evidence" value="ECO:0007669"/>
    <property type="project" value="TreeGrafter"/>
</dbReference>
<keyword evidence="1" id="KW-1133">Transmembrane helix</keyword>
<dbReference type="AlphaFoldDB" id="A0A1F7U2H0"/>
<organism evidence="3 4">
    <name type="scientific">Candidatus Uhrbacteria bacterium RIFCSPHIGHO2_02_FULL_57_19</name>
    <dbReference type="NCBI Taxonomy" id="1802391"/>
    <lineage>
        <taxon>Bacteria</taxon>
        <taxon>Candidatus Uhriibacteriota</taxon>
    </lineage>
</organism>
<dbReference type="EMBL" id="MGDZ01000063">
    <property type="protein sequence ID" value="OGL72465.1"/>
    <property type="molecule type" value="Genomic_DNA"/>
</dbReference>
<dbReference type="InterPro" id="IPR051311">
    <property type="entry name" value="DedA_domain"/>
</dbReference>
<dbReference type="STRING" id="1802391.A3D72_01315"/>
<evidence type="ECO:0000259" key="2">
    <source>
        <dbReference type="Pfam" id="PF09335"/>
    </source>
</evidence>
<evidence type="ECO:0000313" key="4">
    <source>
        <dbReference type="Proteomes" id="UP000176303"/>
    </source>
</evidence>
<keyword evidence="1" id="KW-0472">Membrane</keyword>
<feature type="transmembrane region" description="Helical" evidence="1">
    <location>
        <begin position="153"/>
        <end position="178"/>
    </location>
</feature>
<proteinExistence type="predicted"/>
<sequence length="214" mass="23891">MTAARILRLLLHPLRSALRGLRRLYDWTLSLADKSYGATALFFLAVAESSFFPVPPDVLLIALTAGRPRRWLRFAVICTAGSVLGGVLGYLIGRGAYDLLARPIIEFYQFQGAVGVIETKFKAYAFWAIFTAAFTPIPYKAFTISAGLFKIEFWTLVLASIVGRGMRFFLVAGLLRIFGEPMKRFIDRYFDLLTIVFTLLLVGGFILLKVFVGS</sequence>
<feature type="transmembrane region" description="Helical" evidence="1">
    <location>
        <begin position="74"/>
        <end position="93"/>
    </location>
</feature>
<feature type="domain" description="VTT" evidence="2">
    <location>
        <begin position="55"/>
        <end position="174"/>
    </location>
</feature>
<dbReference type="InterPro" id="IPR032816">
    <property type="entry name" value="VTT_dom"/>
</dbReference>
<dbReference type="PANTHER" id="PTHR42709:SF11">
    <property type="entry name" value="DEDA FAMILY PROTEIN"/>
    <property type="match status" value="1"/>
</dbReference>
<dbReference type="Proteomes" id="UP000176303">
    <property type="component" value="Unassembled WGS sequence"/>
</dbReference>
<dbReference type="PANTHER" id="PTHR42709">
    <property type="entry name" value="ALKALINE PHOSPHATASE LIKE PROTEIN"/>
    <property type="match status" value="1"/>
</dbReference>
<feature type="transmembrane region" description="Helical" evidence="1">
    <location>
        <begin position="190"/>
        <end position="212"/>
    </location>
</feature>